<dbReference type="Gene3D" id="2.130.10.10">
    <property type="entry name" value="YVTN repeat-like/Quinoprotein amine dehydrogenase"/>
    <property type="match status" value="2"/>
</dbReference>
<evidence type="ECO:0000313" key="2">
    <source>
        <dbReference type="EMBL" id="MBM3331242.1"/>
    </source>
</evidence>
<dbReference type="InterPro" id="IPR011047">
    <property type="entry name" value="Quinoprotein_ADH-like_sf"/>
</dbReference>
<gene>
    <name evidence="2" type="ORF">FJY68_05230</name>
</gene>
<evidence type="ECO:0008006" key="4">
    <source>
        <dbReference type="Google" id="ProtNLM"/>
    </source>
</evidence>
<evidence type="ECO:0000256" key="1">
    <source>
        <dbReference type="SAM" id="SignalP"/>
    </source>
</evidence>
<dbReference type="Proteomes" id="UP000779900">
    <property type="component" value="Unassembled WGS sequence"/>
</dbReference>
<feature type="signal peptide" evidence="1">
    <location>
        <begin position="1"/>
        <end position="19"/>
    </location>
</feature>
<name>A0A938BT51_UNCW3</name>
<dbReference type="SUPFAM" id="SSF63829">
    <property type="entry name" value="Calcium-dependent phosphotriesterase"/>
    <property type="match status" value="2"/>
</dbReference>
<feature type="chain" id="PRO_5037321332" description="T9SS type A sorting domain-containing protein" evidence="1">
    <location>
        <begin position="20"/>
        <end position="707"/>
    </location>
</feature>
<dbReference type="SUPFAM" id="SSF50998">
    <property type="entry name" value="Quinoprotein alcohol dehydrogenase-like"/>
    <property type="match status" value="1"/>
</dbReference>
<dbReference type="InterPro" id="IPR015943">
    <property type="entry name" value="WD40/YVTN_repeat-like_dom_sf"/>
</dbReference>
<proteinExistence type="predicted"/>
<keyword evidence="1" id="KW-0732">Signal</keyword>
<sequence length="707" mass="76727">MFILTALAVLLSGTAQWRAYTNTNFINDMVGTDSVLYLASYGGVAALDIRPGPMLRRTFVNTDGLPTIRCLCIGRDASGNLWVGTDGGGLTVIEPGNGRVWQYRPSDIALRVRALTFDGTRVLCGSDQGLYMIETRGTLLDFDDDSIVRFTTTRVPELLSDQILCIGAFDQYWVGTNRGVAAVDRNFQTWTPYRQPFGDSVRAVAVWHDSLLIATDSGLAIRESAAFRPVVAFGEPTAVHDLAVSGTRIYIATQVGLYEGDEADSARFSVILNEDTRALHFADALWVGCGGNELQGSGLRYAYSGQSWNSYHNSGIWSAAISDCAVDSAGGIYLCHYDAPISAIDSTGRVSLHWGVLPRPFQVRVDSKGRVWLAHFASDGGLSVYDPSYGTWQKVQWGASSSWNIIDAFGLDQNDTKWVFNGGAAVVAVDSTLRQTEFQIPGLGPPPGGLYEFAFDSRDRVWLGLNVGLVMIDYARTLSDRSDDAYAIVSSGLPSAEVRSVAVDGQDNVWVATSSGAAVWDGASFQVFSTVNSGIVANNVYRVRVDASDRVWLLTEDGLSIYDQVTRNWTSFTPQNSGLIANPQEIVGFYSAMALSDELGLGLIGSQGGLSVYDYAVDPESTAEHLRVYPNPCVLGVHTGVVIDELPYDATKVEVRTLSGRPVAELRVERARHQAVWRPSGQASGLYLLVVSTPRGVRVERVALVRP</sequence>
<dbReference type="EMBL" id="VGIR01000023">
    <property type="protein sequence ID" value="MBM3331242.1"/>
    <property type="molecule type" value="Genomic_DNA"/>
</dbReference>
<comment type="caution">
    <text evidence="2">The sequence shown here is derived from an EMBL/GenBank/DDBJ whole genome shotgun (WGS) entry which is preliminary data.</text>
</comment>
<accession>A0A938BT51</accession>
<dbReference type="AlphaFoldDB" id="A0A938BT51"/>
<protein>
    <recommendedName>
        <fullName evidence="4">T9SS type A sorting domain-containing protein</fullName>
    </recommendedName>
</protein>
<organism evidence="2 3">
    <name type="scientific">candidate division WOR-3 bacterium</name>
    <dbReference type="NCBI Taxonomy" id="2052148"/>
    <lineage>
        <taxon>Bacteria</taxon>
        <taxon>Bacteria division WOR-3</taxon>
    </lineage>
</organism>
<reference evidence="2" key="1">
    <citation type="submission" date="2019-03" db="EMBL/GenBank/DDBJ databases">
        <title>Lake Tanganyika Metagenome-Assembled Genomes (MAGs).</title>
        <authorList>
            <person name="Tran P."/>
        </authorList>
    </citation>
    <scope>NUCLEOTIDE SEQUENCE</scope>
    <source>
        <strain evidence="2">K_DeepCast_150m_m2_040</strain>
    </source>
</reference>
<evidence type="ECO:0000313" key="3">
    <source>
        <dbReference type="Proteomes" id="UP000779900"/>
    </source>
</evidence>